<accession>S4TEL8</accession>
<proteinExistence type="predicted"/>
<protein>
    <submittedName>
        <fullName evidence="1">Uncharacterized protein</fullName>
    </submittedName>
</protein>
<reference evidence="1" key="1">
    <citation type="journal article" date="2013" name="ISME J.">
        <title>Previously unknown and highly divergent ssDNA viruses populate the oceans.</title>
        <authorList>
            <person name="Labonte J.M."/>
            <person name="Suttle C.A."/>
        </authorList>
    </citation>
    <scope>NUCLEOTIDE SEQUENCE</scope>
</reference>
<name>S4TEL8_9VIRU</name>
<organism evidence="1">
    <name type="scientific">uncultured marine virus</name>
    <dbReference type="NCBI Taxonomy" id="186617"/>
    <lineage>
        <taxon>Viruses</taxon>
        <taxon>environmental samples</taxon>
    </lineage>
</organism>
<evidence type="ECO:0000313" key="1">
    <source>
        <dbReference type="EMBL" id="AGA18444.1"/>
    </source>
</evidence>
<dbReference type="EMBL" id="JX904569">
    <property type="protein sequence ID" value="AGA18444.1"/>
    <property type="molecule type" value="Genomic_DNA"/>
</dbReference>
<sequence>MPRNKAYSKVEPAVQTMVFNIAVSTAAQFLDLSAAASVVNRRFYRQGLNWAVAGFTIIAPTNTAGEVTVSKLPNTWVVSNAWEKGFRAWRRQQDEALENGDQQSVKGRFNDFKIYADEDHFGTAAPHFLLPRDAGGNLFDAPDEWLHSQVVVPNDLAAGPGATVEYVLKMMGADSTAGNCKSLIKAYADSRSVPQSPDPSTPGTASIGLYTTMFNVGNNDTEVVANAEFRNDELPYNQDQYPGSAGNAPDLELVNRIILNAGSTVAAKYTLAGSNFPCGIVKIKNDANAAFDLLVHLVPGNHRGYLAESMTEM</sequence>